<dbReference type="OrthoDB" id="3070904at2759"/>
<comment type="caution">
    <text evidence="2">The sequence shown here is derived from an EMBL/GenBank/DDBJ whole genome shotgun (WGS) entry which is preliminary data.</text>
</comment>
<feature type="compositionally biased region" description="Basic and acidic residues" evidence="1">
    <location>
        <begin position="83"/>
        <end position="97"/>
    </location>
</feature>
<evidence type="ECO:0000256" key="1">
    <source>
        <dbReference type="SAM" id="MobiDB-lite"/>
    </source>
</evidence>
<feature type="compositionally biased region" description="Acidic residues" evidence="1">
    <location>
        <begin position="30"/>
        <end position="44"/>
    </location>
</feature>
<dbReference type="AlphaFoldDB" id="A0A9P6D6H2"/>
<protein>
    <submittedName>
        <fullName evidence="2">Uncharacterized protein</fullName>
    </submittedName>
</protein>
<evidence type="ECO:0000313" key="2">
    <source>
        <dbReference type="EMBL" id="KAF9492997.1"/>
    </source>
</evidence>
<evidence type="ECO:0000313" key="3">
    <source>
        <dbReference type="Proteomes" id="UP000807025"/>
    </source>
</evidence>
<dbReference type="Proteomes" id="UP000807025">
    <property type="component" value="Unassembled WGS sequence"/>
</dbReference>
<gene>
    <name evidence="2" type="ORF">BDN71DRAFT_1508973</name>
</gene>
<feature type="compositionally biased region" description="Low complexity" evidence="1">
    <location>
        <begin position="105"/>
        <end position="127"/>
    </location>
</feature>
<sequence>MPIPAPIFPLLLQRQYKRLQKHFKTLYADIGDEEKDDEDDDEEAAGAAKGEVASAGDGSDGDNEGNDTIMDVDVNITPRKPASKHEASQSPLTDKHTSKAQCHTVSHSSAASSAASLPVPSHSPSLSNNLQELRGVSQTTDGFANGNAFSTAANMADFVPVDGPLCDYGLLPTLVPILKILARKFPTVTESAISLFDVNGKWKVAGPFAIVLEYDMDEKKKRKQEAGIEVVESDGESEDEEDSESEEECEGEESDEEED</sequence>
<feature type="compositionally biased region" description="Acidic residues" evidence="1">
    <location>
        <begin position="231"/>
        <end position="259"/>
    </location>
</feature>
<feature type="region of interest" description="Disordered" evidence="1">
    <location>
        <begin position="219"/>
        <end position="259"/>
    </location>
</feature>
<feature type="region of interest" description="Disordered" evidence="1">
    <location>
        <begin position="30"/>
        <end position="128"/>
    </location>
</feature>
<dbReference type="EMBL" id="MU154592">
    <property type="protein sequence ID" value="KAF9492997.1"/>
    <property type="molecule type" value="Genomic_DNA"/>
</dbReference>
<name>A0A9P6D6H2_PLEER</name>
<reference evidence="2" key="1">
    <citation type="submission" date="2020-11" db="EMBL/GenBank/DDBJ databases">
        <authorList>
            <consortium name="DOE Joint Genome Institute"/>
            <person name="Ahrendt S."/>
            <person name="Riley R."/>
            <person name="Andreopoulos W."/>
            <person name="Labutti K."/>
            <person name="Pangilinan J."/>
            <person name="Ruiz-Duenas F.J."/>
            <person name="Barrasa J.M."/>
            <person name="Sanchez-Garcia M."/>
            <person name="Camarero S."/>
            <person name="Miyauchi S."/>
            <person name="Serrano A."/>
            <person name="Linde D."/>
            <person name="Babiker R."/>
            <person name="Drula E."/>
            <person name="Ayuso-Fernandez I."/>
            <person name="Pacheco R."/>
            <person name="Padilla G."/>
            <person name="Ferreira P."/>
            <person name="Barriuso J."/>
            <person name="Kellner H."/>
            <person name="Castanera R."/>
            <person name="Alfaro M."/>
            <person name="Ramirez L."/>
            <person name="Pisabarro A.G."/>
            <person name="Kuo A."/>
            <person name="Tritt A."/>
            <person name="Lipzen A."/>
            <person name="He G."/>
            <person name="Yan M."/>
            <person name="Ng V."/>
            <person name="Cullen D."/>
            <person name="Martin F."/>
            <person name="Rosso M.-N."/>
            <person name="Henrissat B."/>
            <person name="Hibbett D."/>
            <person name="Martinez A.T."/>
            <person name="Grigoriev I.V."/>
        </authorList>
    </citation>
    <scope>NUCLEOTIDE SEQUENCE</scope>
    <source>
        <strain evidence="2">ATCC 90797</strain>
    </source>
</reference>
<accession>A0A9P6D6H2</accession>
<feature type="compositionally biased region" description="Low complexity" evidence="1">
    <location>
        <begin position="45"/>
        <end position="57"/>
    </location>
</feature>
<keyword evidence="3" id="KW-1185">Reference proteome</keyword>
<proteinExistence type="predicted"/>
<organism evidence="2 3">
    <name type="scientific">Pleurotus eryngii</name>
    <name type="common">Boletus of the steppes</name>
    <dbReference type="NCBI Taxonomy" id="5323"/>
    <lineage>
        <taxon>Eukaryota</taxon>
        <taxon>Fungi</taxon>
        <taxon>Dikarya</taxon>
        <taxon>Basidiomycota</taxon>
        <taxon>Agaricomycotina</taxon>
        <taxon>Agaricomycetes</taxon>
        <taxon>Agaricomycetidae</taxon>
        <taxon>Agaricales</taxon>
        <taxon>Pleurotineae</taxon>
        <taxon>Pleurotaceae</taxon>
        <taxon>Pleurotus</taxon>
    </lineage>
</organism>